<comment type="caution">
    <text evidence="3">The sequence shown here is derived from an EMBL/GenBank/DDBJ whole genome shotgun (WGS) entry which is preliminary data.</text>
</comment>
<keyword evidence="1" id="KW-0812">Transmembrane</keyword>
<proteinExistence type="predicted"/>
<dbReference type="SUPFAM" id="SSF57184">
    <property type="entry name" value="Growth factor receptor domain"/>
    <property type="match status" value="1"/>
</dbReference>
<evidence type="ECO:0000313" key="3">
    <source>
        <dbReference type="EMBL" id="KAG9391210.1"/>
    </source>
</evidence>
<evidence type="ECO:0000313" key="4">
    <source>
        <dbReference type="Proteomes" id="UP000717585"/>
    </source>
</evidence>
<feature type="transmembrane region" description="Helical" evidence="1">
    <location>
        <begin position="573"/>
        <end position="590"/>
    </location>
</feature>
<dbReference type="Proteomes" id="UP000717585">
    <property type="component" value="Unassembled WGS sequence"/>
</dbReference>
<name>A0A8J6E7Y4_9EUKA</name>
<keyword evidence="1" id="KW-0472">Membrane</keyword>
<keyword evidence="2" id="KW-0732">Signal</keyword>
<gene>
    <name evidence="3" type="ORF">J8273_7484</name>
</gene>
<dbReference type="AlphaFoldDB" id="A0A8J6E7Y4"/>
<dbReference type="OrthoDB" id="6142502at2759"/>
<organism evidence="3 4">
    <name type="scientific">Carpediemonas membranifera</name>
    <dbReference type="NCBI Taxonomy" id="201153"/>
    <lineage>
        <taxon>Eukaryota</taxon>
        <taxon>Metamonada</taxon>
        <taxon>Carpediemonas-like organisms</taxon>
        <taxon>Carpediemonas</taxon>
    </lineage>
</organism>
<feature type="signal peptide" evidence="2">
    <location>
        <begin position="1"/>
        <end position="19"/>
    </location>
</feature>
<reference evidence="3" key="1">
    <citation type="submission" date="2021-05" db="EMBL/GenBank/DDBJ databases">
        <title>A free-living protist that lacks canonical eukaryotic 1 DNA replication and segregation systems.</title>
        <authorList>
            <person name="Salas-Leiva D.E."/>
            <person name="Tromer E.C."/>
            <person name="Curtis B.A."/>
            <person name="Jerlstrom-Hultqvist J."/>
            <person name="Kolisko M."/>
            <person name="Yi Z."/>
            <person name="Salas-Leiva J.S."/>
            <person name="Gallot-Lavallee L."/>
            <person name="Kops G.J.P.L."/>
            <person name="Archibald J.M."/>
            <person name="Simpson A.G.B."/>
            <person name="Roger A.J."/>
        </authorList>
    </citation>
    <scope>NUCLEOTIDE SEQUENCE</scope>
    <source>
        <strain evidence="3">BICM</strain>
    </source>
</reference>
<dbReference type="InterPro" id="IPR009030">
    <property type="entry name" value="Growth_fac_rcpt_cys_sf"/>
</dbReference>
<evidence type="ECO:0000256" key="2">
    <source>
        <dbReference type="SAM" id="SignalP"/>
    </source>
</evidence>
<dbReference type="EMBL" id="JAHDYR010000062">
    <property type="protein sequence ID" value="KAG9391210.1"/>
    <property type="molecule type" value="Genomic_DNA"/>
</dbReference>
<accession>A0A8J6E7Y4</accession>
<keyword evidence="1" id="KW-1133">Transmembrane helix</keyword>
<protein>
    <submittedName>
        <fullName evidence="3">CEGP1 protein</fullName>
    </submittedName>
</protein>
<feature type="chain" id="PRO_5035264597" evidence="2">
    <location>
        <begin position="20"/>
        <end position="656"/>
    </location>
</feature>
<evidence type="ECO:0000256" key="1">
    <source>
        <dbReference type="SAM" id="Phobius"/>
    </source>
</evidence>
<keyword evidence="4" id="KW-1185">Reference proteome</keyword>
<sequence>MRAILVFFLLLLASVSVHAATETVSWSGDQMIPDGRPEGYNFSLAAPDNNNGLAKVEIQFETTYANDVLVAVYSPSDVALIRDRSGGSGDISASTVFCYSDNATASCDVPAEGSLAALGNQQGVWNVFFSDSAAEDYLRVHSVKLTFNIKRCDSGYFFNTTDSTCTVAPVGYAADGDELTMCYNGKYQPDVGQAVCLEAQAGFFVPNDTQPHTASTPCTSGSYTNVTGCSACITAPAGYAAPSTTDLPVACNDGKYQPSTGHTACLTCPANTGTPDDADGYARCYSAVEDNSVLSEGSPLIVKPWVVGASSAVSASISTADYTVECFVKAIGSNGGDFAVVPVVSSFDEALQLGQNNTVTVNLSNGVSVTAHATALALFGDKTVSVDGLGVSASTDGTVCMTNQTFAGRTVTLTTVTATPNTTTCEYETSVSTSDFANELSPSLTAEYVYSGSELCFELDRAVFASDSNFAVKMYSGDQTSEQTVWTHIEDGKLCFTVPTLASADSLPDYDTHTEQRTFRLYSGGYRLAAKTVFITYSAEEETEPEENDWFGYFIAGALFVAVWGGCCCMPCFVGVCLVCLPLGLIVGCISQRRGKKTKKTRGGTESAAAMYARTRPIMSMPPASYGPSAHEHLPPVQLPQYVSYAPGSLVVPNSH</sequence>
<dbReference type="SMART" id="SM01411">
    <property type="entry name" value="Ephrin_rec_like"/>
    <property type="match status" value="2"/>
</dbReference>